<feature type="transmembrane region" description="Helical" evidence="6">
    <location>
        <begin position="454"/>
        <end position="475"/>
    </location>
</feature>
<dbReference type="RefSeq" id="WP_230868056.1">
    <property type="nucleotide sequence ID" value="NZ_CP046640.1"/>
</dbReference>
<organism evidence="7 8">
    <name type="scientific">Iocasia fonsfrigidae</name>
    <dbReference type="NCBI Taxonomy" id="2682810"/>
    <lineage>
        <taxon>Bacteria</taxon>
        <taxon>Bacillati</taxon>
        <taxon>Bacillota</taxon>
        <taxon>Clostridia</taxon>
        <taxon>Halanaerobiales</taxon>
        <taxon>Halanaerobiaceae</taxon>
        <taxon>Iocasia</taxon>
    </lineage>
</organism>
<feature type="transmembrane region" description="Helical" evidence="6">
    <location>
        <begin position="96"/>
        <end position="117"/>
    </location>
</feature>
<feature type="transmembrane region" description="Helical" evidence="6">
    <location>
        <begin position="426"/>
        <end position="448"/>
    </location>
</feature>
<accession>A0A8A7KLM1</accession>
<gene>
    <name evidence="7" type="ORF">GM661_18090</name>
</gene>
<feature type="transmembrane region" description="Helical" evidence="6">
    <location>
        <begin position="266"/>
        <end position="289"/>
    </location>
</feature>
<keyword evidence="4 6" id="KW-1133">Transmembrane helix</keyword>
<evidence type="ECO:0000256" key="6">
    <source>
        <dbReference type="SAM" id="Phobius"/>
    </source>
</evidence>
<dbReference type="EMBL" id="CP046640">
    <property type="protein sequence ID" value="QTL99727.1"/>
    <property type="molecule type" value="Genomic_DNA"/>
</dbReference>
<feature type="transmembrane region" description="Helical" evidence="6">
    <location>
        <begin position="189"/>
        <end position="211"/>
    </location>
</feature>
<feature type="transmembrane region" description="Helical" evidence="6">
    <location>
        <begin position="394"/>
        <end position="414"/>
    </location>
</feature>
<evidence type="ECO:0000256" key="4">
    <source>
        <dbReference type="ARBA" id="ARBA00022989"/>
    </source>
</evidence>
<reference evidence="7" key="1">
    <citation type="submission" date="2019-12" db="EMBL/GenBank/DDBJ databases">
        <authorList>
            <person name="zhang j."/>
            <person name="sun C.M."/>
        </authorList>
    </citation>
    <scope>NUCLEOTIDE SEQUENCE</scope>
    <source>
        <strain evidence="7">NS-1</strain>
    </source>
</reference>
<feature type="transmembrane region" description="Helical" evidence="6">
    <location>
        <begin position="368"/>
        <end position="388"/>
    </location>
</feature>
<feature type="transmembrane region" description="Helical" evidence="6">
    <location>
        <begin position="336"/>
        <end position="356"/>
    </location>
</feature>
<dbReference type="InterPro" id="IPR050833">
    <property type="entry name" value="Poly_Biosynth_Transport"/>
</dbReference>
<evidence type="ECO:0000313" key="8">
    <source>
        <dbReference type="Proteomes" id="UP000665020"/>
    </source>
</evidence>
<dbReference type="PANTHER" id="PTHR30250:SF11">
    <property type="entry name" value="O-ANTIGEN TRANSPORTER-RELATED"/>
    <property type="match status" value="1"/>
</dbReference>
<protein>
    <submittedName>
        <fullName evidence="7">Oligosaccharide flippase family protein</fullName>
    </submittedName>
</protein>
<feature type="transmembrane region" description="Helical" evidence="6">
    <location>
        <begin position="57"/>
        <end position="75"/>
    </location>
</feature>
<evidence type="ECO:0000256" key="2">
    <source>
        <dbReference type="ARBA" id="ARBA00022475"/>
    </source>
</evidence>
<proteinExistence type="predicted"/>
<keyword evidence="8" id="KW-1185">Reference proteome</keyword>
<feature type="transmembrane region" description="Helical" evidence="6">
    <location>
        <begin position="310"/>
        <end position="330"/>
    </location>
</feature>
<feature type="transmembrane region" description="Helical" evidence="6">
    <location>
        <begin position="164"/>
        <end position="183"/>
    </location>
</feature>
<dbReference type="Pfam" id="PF01943">
    <property type="entry name" value="Polysacc_synt"/>
    <property type="match status" value="1"/>
</dbReference>
<dbReference type="InterPro" id="IPR002797">
    <property type="entry name" value="Polysacc_synth"/>
</dbReference>
<name>A0A8A7KLM1_9FIRM</name>
<feature type="transmembrane region" description="Helical" evidence="6">
    <location>
        <begin position="129"/>
        <end position="152"/>
    </location>
</feature>
<keyword evidence="3 6" id="KW-0812">Transmembrane</keyword>
<evidence type="ECO:0000256" key="3">
    <source>
        <dbReference type="ARBA" id="ARBA00022692"/>
    </source>
</evidence>
<comment type="subcellular location">
    <subcellularLocation>
        <location evidence="1">Cell membrane</location>
        <topology evidence="1">Multi-pass membrane protein</topology>
    </subcellularLocation>
</comment>
<evidence type="ECO:0000256" key="1">
    <source>
        <dbReference type="ARBA" id="ARBA00004651"/>
    </source>
</evidence>
<evidence type="ECO:0000256" key="5">
    <source>
        <dbReference type="ARBA" id="ARBA00023136"/>
    </source>
</evidence>
<dbReference type="Proteomes" id="UP000665020">
    <property type="component" value="Chromosome"/>
</dbReference>
<dbReference type="PANTHER" id="PTHR30250">
    <property type="entry name" value="PST FAMILY PREDICTED COLANIC ACID TRANSPORTER"/>
    <property type="match status" value="1"/>
</dbReference>
<keyword evidence="2" id="KW-1003">Cell membrane</keyword>
<evidence type="ECO:0000313" key="7">
    <source>
        <dbReference type="EMBL" id="QTL99727.1"/>
    </source>
</evidence>
<dbReference type="KEGG" id="ifn:GM661_18090"/>
<dbReference type="GO" id="GO:0005886">
    <property type="term" value="C:plasma membrane"/>
    <property type="evidence" value="ECO:0007669"/>
    <property type="project" value="UniProtKB-SubCell"/>
</dbReference>
<keyword evidence="5 6" id="KW-0472">Membrane</keyword>
<dbReference type="AlphaFoldDB" id="A0A8A7KLM1"/>
<sequence length="476" mass="55168">MQNKKIIKDQIKKVIGRENLEFVNHAKNYMSAEFFTKALSFISVPIFTRLLTPDEYGILAIFSSIISIFTVILSLRIAGANARYYYENNNKFNDFLGTNLIFIVIFNIISLYLMYIYRTGIAEYFNIKVDVFIIAVIVASLNVPIGIYLSYLQFSKQSKKYSEISVIKSIIILLLSISLVYLLKENRYYGKIYSLLTVTVVFSSFTIYKSINIAHFKFKIKYIKYALVFGIPLIPHSLSRFILNFFDRIIINQVTGPNDAGLYSFAYNVGMVMNVVVMATTKAWTPIFYEYMKKGSFDKIKKLSYEYSNYIYYAAIILILFSKEIVIILADKSYHIALNLVPIIIISYIFMFYYILYSGYSFYRKKTALISLATLLSGVINIILNYWLIPQFGYIAAAYTTAFSYLVLFTFHFINVKFVLKEKELILFRKIVINFVWVVISVIALYFINIYLSGLIIPVVVKLVIIVLTGWKFFVN</sequence>